<dbReference type="SUPFAM" id="SSF49764">
    <property type="entry name" value="HSP20-like chaperones"/>
    <property type="match status" value="1"/>
</dbReference>
<evidence type="ECO:0000256" key="2">
    <source>
        <dbReference type="RuleBase" id="RU003616"/>
    </source>
</evidence>
<dbReference type="PROSITE" id="PS01031">
    <property type="entry name" value="SHSP"/>
    <property type="match status" value="1"/>
</dbReference>
<dbReference type="HOGENOM" id="CLU_046737_12_0_2"/>
<feature type="domain" description="SHSP" evidence="3">
    <location>
        <begin position="26"/>
        <end position="136"/>
    </location>
</feature>
<evidence type="ECO:0000256" key="1">
    <source>
        <dbReference type="PROSITE-ProRule" id="PRU00285"/>
    </source>
</evidence>
<name>Q74MA9_NANEQ</name>
<dbReference type="CDD" id="cd06464">
    <property type="entry name" value="ACD_sHsps-like"/>
    <property type="match status" value="1"/>
</dbReference>
<keyword evidence="5" id="KW-1185">Reference proteome</keyword>
<dbReference type="InterPro" id="IPR002068">
    <property type="entry name" value="A-crystallin/Hsp20_dom"/>
</dbReference>
<dbReference type="KEGG" id="neq:NEQ344"/>
<sequence length="136" mass="16222">MRDDWFRRLLRDIFMLERDLLENFDMGFDYAIPGMQMRETESYYIITIPLPGVRKEDINLYLDGNNLVIDVHSKAKEERKEKNEYFVNVGEIHLHREIPLPANADPNSIEAEYRNGLLVIRIKKTNQFRGRRIPIK</sequence>
<dbReference type="EMBL" id="AE017199">
    <property type="protein sequence ID" value="AAR39191.1"/>
    <property type="molecule type" value="Genomic_DNA"/>
</dbReference>
<evidence type="ECO:0000259" key="3">
    <source>
        <dbReference type="PROSITE" id="PS01031"/>
    </source>
</evidence>
<evidence type="ECO:0000313" key="4">
    <source>
        <dbReference type="EMBL" id="AAR39191.1"/>
    </source>
</evidence>
<dbReference type="BioCyc" id="NEQU228908:GJB6-365-MONOMER"/>
<comment type="similarity">
    <text evidence="1 2">Belongs to the small heat shock protein (HSP20) family.</text>
</comment>
<evidence type="ECO:0000313" key="5">
    <source>
        <dbReference type="Proteomes" id="UP000000578"/>
    </source>
</evidence>
<dbReference type="Pfam" id="PF00011">
    <property type="entry name" value="HSP20"/>
    <property type="match status" value="1"/>
</dbReference>
<dbReference type="EnsemblBacteria" id="AAR39191">
    <property type="protein sequence ID" value="AAR39191"/>
    <property type="gene ID" value="NEQ344"/>
</dbReference>
<dbReference type="PANTHER" id="PTHR11527">
    <property type="entry name" value="HEAT-SHOCK PROTEIN 20 FAMILY MEMBER"/>
    <property type="match status" value="1"/>
</dbReference>
<proteinExistence type="inferred from homology"/>
<dbReference type="Gene3D" id="2.60.40.790">
    <property type="match status" value="1"/>
</dbReference>
<gene>
    <name evidence="4" type="ordered locus">NEQ344</name>
</gene>
<dbReference type="AlphaFoldDB" id="Q74MA9"/>
<dbReference type="InterPro" id="IPR031107">
    <property type="entry name" value="Small_HSP"/>
</dbReference>
<reference evidence="4 5" key="1">
    <citation type="journal article" date="2003" name="Proc. Natl. Acad. Sci. U.S.A.">
        <title>The genome of Nanoarchaeum equitans: insights into early archaeal evolution and derived parasitism.</title>
        <authorList>
            <person name="Waters E."/>
            <person name="Hohn M.J."/>
            <person name="Ahel I."/>
            <person name="Graham D.E."/>
            <person name="Adams M.D."/>
            <person name="Barnstead M."/>
            <person name="Beeson K.Y."/>
            <person name="Bibbs L."/>
            <person name="Bolanos R."/>
            <person name="Keller M."/>
            <person name="Kretz K."/>
            <person name="Lin X."/>
            <person name="Mathur E."/>
            <person name="Ni J."/>
            <person name="Podar M."/>
            <person name="Richardson T."/>
            <person name="Sutton G.G."/>
            <person name="Simon M."/>
            <person name="Soll D."/>
            <person name="Stetter K.O."/>
            <person name="Short J.M."/>
            <person name="Noordewier M."/>
        </authorList>
    </citation>
    <scope>NUCLEOTIDE SEQUENCE [LARGE SCALE GENOMIC DNA]</scope>
    <source>
        <strain evidence="4 5">Kin4-M</strain>
    </source>
</reference>
<protein>
    <submittedName>
        <fullName evidence="4">NEQ344</fullName>
    </submittedName>
</protein>
<dbReference type="Proteomes" id="UP000000578">
    <property type="component" value="Chromosome"/>
</dbReference>
<organism evidence="4 5">
    <name type="scientific">Nanoarchaeum equitans (strain Kin4-M)</name>
    <dbReference type="NCBI Taxonomy" id="228908"/>
    <lineage>
        <taxon>Archaea</taxon>
        <taxon>Nanobdellota</taxon>
        <taxon>Candidatus Nanoarchaeia</taxon>
        <taxon>Nanoarchaeales</taxon>
        <taxon>Nanoarchaeaceae</taxon>
        <taxon>Nanoarchaeum</taxon>
    </lineage>
</organism>
<dbReference type="InterPro" id="IPR008978">
    <property type="entry name" value="HSP20-like_chaperone"/>
</dbReference>
<dbReference type="STRING" id="228908.NEQ344"/>
<accession>Q74MA9</accession>